<proteinExistence type="predicted"/>
<protein>
    <submittedName>
        <fullName evidence="1">Uncharacterized protein</fullName>
    </submittedName>
</protein>
<dbReference type="AlphaFoldDB" id="A0A174SXW4"/>
<dbReference type="EMBL" id="CZBF01000004">
    <property type="protein sequence ID" value="CUQ00717.1"/>
    <property type="molecule type" value="Genomic_DNA"/>
</dbReference>
<gene>
    <name evidence="1" type="ORF">ERS852554_02574</name>
</gene>
<evidence type="ECO:0000313" key="1">
    <source>
        <dbReference type="EMBL" id="CUQ00717.1"/>
    </source>
</evidence>
<organism evidence="1 2">
    <name type="scientific">Bacteroides uniformis</name>
    <dbReference type="NCBI Taxonomy" id="820"/>
    <lineage>
        <taxon>Bacteria</taxon>
        <taxon>Pseudomonadati</taxon>
        <taxon>Bacteroidota</taxon>
        <taxon>Bacteroidia</taxon>
        <taxon>Bacteroidales</taxon>
        <taxon>Bacteroidaceae</taxon>
        <taxon>Bacteroides</taxon>
    </lineage>
</organism>
<name>A0A174SXW4_BACUN</name>
<accession>A0A174SXW4</accession>
<sequence length="82" mass="9661">MSAKCPLICSAVELWYKMMLEIRNQSDLTENSIKRKATGSQRLSSNWLWLFMAAYKPSFPYAKMFKNIPKYHVVRNFPRNIA</sequence>
<reference evidence="1 2" key="1">
    <citation type="submission" date="2015-09" db="EMBL/GenBank/DDBJ databases">
        <authorList>
            <consortium name="Pathogen Informatics"/>
        </authorList>
    </citation>
    <scope>NUCLEOTIDE SEQUENCE [LARGE SCALE GENOMIC DNA]</scope>
    <source>
        <strain evidence="1 2">2789STDY5834942</strain>
    </source>
</reference>
<evidence type="ECO:0000313" key="2">
    <source>
        <dbReference type="Proteomes" id="UP000095788"/>
    </source>
</evidence>
<dbReference type="Proteomes" id="UP000095788">
    <property type="component" value="Unassembled WGS sequence"/>
</dbReference>